<keyword evidence="4" id="KW-1185">Reference proteome</keyword>
<dbReference type="PANTHER" id="PTHR42901">
    <property type="entry name" value="ALCOHOL DEHYDROGENASE"/>
    <property type="match status" value="1"/>
</dbReference>
<dbReference type="AlphaFoldDB" id="J1PZA3"/>
<evidence type="ECO:0000313" key="4">
    <source>
        <dbReference type="Proteomes" id="UP000012043"/>
    </source>
</evidence>
<dbReference type="NCBIfam" id="NF006509">
    <property type="entry name" value="PRK08945.1"/>
    <property type="match status" value="1"/>
</dbReference>
<dbReference type="GO" id="GO:0016491">
    <property type="term" value="F:oxidoreductase activity"/>
    <property type="evidence" value="ECO:0007669"/>
    <property type="project" value="UniProtKB-KW"/>
</dbReference>
<evidence type="ECO:0000313" key="3">
    <source>
        <dbReference type="EMBL" id="EJI84063.1"/>
    </source>
</evidence>
<dbReference type="InterPro" id="IPR020904">
    <property type="entry name" value="Sc_DH/Rdtase_CS"/>
</dbReference>
<dbReference type="EMBL" id="ALAB01000039">
    <property type="protein sequence ID" value="EJI84063.1"/>
    <property type="molecule type" value="Genomic_DNA"/>
</dbReference>
<gene>
    <name evidence="3" type="ORF">AEST_28970</name>
</gene>
<dbReference type="PROSITE" id="PS00061">
    <property type="entry name" value="ADH_SHORT"/>
    <property type="match status" value="1"/>
</dbReference>
<dbReference type="Pfam" id="PF00106">
    <property type="entry name" value="adh_short"/>
    <property type="match status" value="1"/>
</dbReference>
<dbReference type="InterPro" id="IPR036291">
    <property type="entry name" value="NAD(P)-bd_dom_sf"/>
</dbReference>
<dbReference type="Proteomes" id="UP000012043">
    <property type="component" value="Unassembled WGS sequence"/>
</dbReference>
<comment type="similarity">
    <text evidence="1">Belongs to the short-chain dehydrogenases/reductases (SDR) family.</text>
</comment>
<dbReference type="PRINTS" id="PR00081">
    <property type="entry name" value="GDHRDH"/>
</dbReference>
<accession>J1PZA3</accession>
<proteinExistence type="inferred from homology"/>
<organism evidence="3 4">
    <name type="scientific">Alishewanella aestuarii B11</name>
    <dbReference type="NCBI Taxonomy" id="1197174"/>
    <lineage>
        <taxon>Bacteria</taxon>
        <taxon>Pseudomonadati</taxon>
        <taxon>Pseudomonadota</taxon>
        <taxon>Gammaproteobacteria</taxon>
        <taxon>Alteromonadales</taxon>
        <taxon>Alteromonadaceae</taxon>
        <taxon>Alishewanella</taxon>
    </lineage>
</organism>
<name>J1PZA3_9ALTE</name>
<dbReference type="PATRIC" id="fig|1197174.4.peg.2832"/>
<dbReference type="SUPFAM" id="SSF51735">
    <property type="entry name" value="NAD(P)-binding Rossmann-fold domains"/>
    <property type="match status" value="1"/>
</dbReference>
<dbReference type="InterPro" id="IPR002347">
    <property type="entry name" value="SDR_fam"/>
</dbReference>
<keyword evidence="2" id="KW-0560">Oxidoreductase</keyword>
<dbReference type="Gene3D" id="3.40.50.720">
    <property type="entry name" value="NAD(P)-binding Rossmann-like Domain"/>
    <property type="match status" value="1"/>
</dbReference>
<evidence type="ECO:0000256" key="2">
    <source>
        <dbReference type="ARBA" id="ARBA00023002"/>
    </source>
</evidence>
<dbReference type="PANTHER" id="PTHR42901:SF1">
    <property type="entry name" value="ALCOHOL DEHYDROGENASE"/>
    <property type="match status" value="1"/>
</dbReference>
<comment type="caution">
    <text evidence="3">The sequence shown here is derived from an EMBL/GenBank/DDBJ whole genome shotgun (WGS) entry which is preliminary data.</text>
</comment>
<evidence type="ECO:0000256" key="1">
    <source>
        <dbReference type="ARBA" id="ARBA00006484"/>
    </source>
</evidence>
<sequence length="266" mass="28743">MLLGVSCRHFLHDESVMQIPQHYSAVPGVLQDKVILVTGAGDGIGRTAAMTFAQYGATVILLGKTTNKLTAVYDEIVAAGYPEPAIVPLDLKGATKKHYQDMAATIQAEFGRLDGLLHNAGLLGVLTPFEHIDLPTWQDIMQVNVTAPMLMTQALLPVLKQSAHPSVVFTSSGVGRKGRAFWGPYAISKFATEGLMQILADELDQTSLRVNCINPGATRTSMRAKAYPGEDAQKLKTPADLMWLYLYLMSDDSIGVTGQSLDAQPK</sequence>
<reference evidence="3 4" key="1">
    <citation type="journal article" date="2012" name="J. Bacteriol.">
        <title>Genome Sequence of Pectin-Degrading Alishewanella aestuarii Strain B11T, Isolated from Tidal Flat Sediment.</title>
        <authorList>
            <person name="Jung J."/>
            <person name="Choi S."/>
            <person name="Chun J."/>
            <person name="Park W."/>
        </authorList>
    </citation>
    <scope>NUCLEOTIDE SEQUENCE [LARGE SCALE GENOMIC DNA]</scope>
    <source>
        <strain evidence="3 4">B11</strain>
    </source>
</reference>
<protein>
    <submittedName>
        <fullName evidence="3">Putative oxoacyl-(Acyl carrier protein) reductase</fullName>
    </submittedName>
</protein>